<proteinExistence type="predicted"/>
<dbReference type="EMBL" id="BSXU01000359">
    <property type="protein sequence ID" value="GMG20397.1"/>
    <property type="molecule type" value="Genomic_DNA"/>
</dbReference>
<feature type="compositionally biased region" description="Low complexity" evidence="1">
    <location>
        <begin position="84"/>
        <end position="94"/>
    </location>
</feature>
<gene>
    <name evidence="2" type="ORF">Amon01_000120600</name>
</gene>
<dbReference type="AlphaFoldDB" id="A0A9W7DCJ1"/>
<accession>A0A9W7DCJ1</accession>
<reference evidence="2" key="1">
    <citation type="submission" date="2023-04" db="EMBL/GenBank/DDBJ databases">
        <title>Ambrosiozyma monospora NBRC 1965.</title>
        <authorList>
            <person name="Ichikawa N."/>
            <person name="Sato H."/>
            <person name="Tonouchi N."/>
        </authorList>
    </citation>
    <scope>NUCLEOTIDE SEQUENCE</scope>
    <source>
        <strain evidence="2">NBRC 1965</strain>
    </source>
</reference>
<dbReference type="Proteomes" id="UP001165063">
    <property type="component" value="Unassembled WGS sequence"/>
</dbReference>
<keyword evidence="3" id="KW-1185">Reference proteome</keyword>
<organism evidence="2 3">
    <name type="scientific">Ambrosiozyma monospora</name>
    <name type="common">Yeast</name>
    <name type="synonym">Endomycopsis monosporus</name>
    <dbReference type="NCBI Taxonomy" id="43982"/>
    <lineage>
        <taxon>Eukaryota</taxon>
        <taxon>Fungi</taxon>
        <taxon>Dikarya</taxon>
        <taxon>Ascomycota</taxon>
        <taxon>Saccharomycotina</taxon>
        <taxon>Pichiomycetes</taxon>
        <taxon>Pichiales</taxon>
        <taxon>Pichiaceae</taxon>
        <taxon>Ambrosiozyma</taxon>
    </lineage>
</organism>
<feature type="region of interest" description="Disordered" evidence="1">
    <location>
        <begin position="84"/>
        <end position="103"/>
    </location>
</feature>
<comment type="caution">
    <text evidence="2">The sequence shown here is derived from an EMBL/GenBank/DDBJ whole genome shotgun (WGS) entry which is preliminary data.</text>
</comment>
<name>A0A9W7DCJ1_AMBMO</name>
<sequence length="208" mass="22963">MAKKPVLKSNIRIRKNLLNLIVESSDGCLEDATRYATEINSQNCEGIPIPEKITELVTIPTTGQSPDGIKKAAIVRAMIARTANTSNSTTTPKKSALKSHMKHNSTGSLGKILGNNNANSNMSTITGKVGGRIGFYSQDEQREFLKRDQKSNHFDEIEDKENKRLKNGKRDSVKIKTSPLSINHTRHASFGGLIQSSKRVSWATSLEW</sequence>
<evidence type="ECO:0000313" key="2">
    <source>
        <dbReference type="EMBL" id="GMG20397.1"/>
    </source>
</evidence>
<evidence type="ECO:0000256" key="1">
    <source>
        <dbReference type="SAM" id="MobiDB-lite"/>
    </source>
</evidence>
<evidence type="ECO:0000313" key="3">
    <source>
        <dbReference type="Proteomes" id="UP001165063"/>
    </source>
</evidence>
<protein>
    <submittedName>
        <fullName evidence="2">Unnamed protein product</fullName>
    </submittedName>
</protein>
<dbReference type="OrthoDB" id="3991295at2759"/>